<comment type="caution">
    <text evidence="2">The sequence shown here is derived from an EMBL/GenBank/DDBJ whole genome shotgun (WGS) entry which is preliminary data.</text>
</comment>
<dbReference type="InterPro" id="IPR027417">
    <property type="entry name" value="P-loop_NTPase"/>
</dbReference>
<evidence type="ECO:0000313" key="3">
    <source>
        <dbReference type="Proteomes" id="UP001408789"/>
    </source>
</evidence>
<evidence type="ECO:0000259" key="1">
    <source>
        <dbReference type="Pfam" id="PF00009"/>
    </source>
</evidence>
<dbReference type="SUPFAM" id="SSF52540">
    <property type="entry name" value="P-loop containing nucleoside triphosphate hydrolases"/>
    <property type="match status" value="1"/>
</dbReference>
<proteinExistence type="predicted"/>
<dbReference type="GO" id="GO:0005739">
    <property type="term" value="C:mitochondrion"/>
    <property type="evidence" value="ECO:0007669"/>
    <property type="project" value="TreeGrafter"/>
</dbReference>
<sequence length="211" mass="23435">MDGAILVVFGVDDPMPQTKDHMLLAKQVGVPNMVGFLNKQDQVDDEELLELVELEVILAWFDFENTLKVGDPISLQFLAWFDFEDALKLIDATSAGVTPPQPPLPAPHRLSQLSLPASTASTVPSIGFPQVFGELLSFCATFMRCSVPLYLLCILIQVGKEAKLDKFEIPAKIKLLPDPWTPESGLVTVALKLKREQLKAKFKDDLLKLYE</sequence>
<dbReference type="Pfam" id="PF00009">
    <property type="entry name" value="GTP_EFTU"/>
    <property type="match status" value="1"/>
</dbReference>
<organism evidence="2 3">
    <name type="scientific">Deinandra increscens subsp. villosa</name>
    <dbReference type="NCBI Taxonomy" id="3103831"/>
    <lineage>
        <taxon>Eukaryota</taxon>
        <taxon>Viridiplantae</taxon>
        <taxon>Streptophyta</taxon>
        <taxon>Embryophyta</taxon>
        <taxon>Tracheophyta</taxon>
        <taxon>Spermatophyta</taxon>
        <taxon>Magnoliopsida</taxon>
        <taxon>eudicotyledons</taxon>
        <taxon>Gunneridae</taxon>
        <taxon>Pentapetalae</taxon>
        <taxon>asterids</taxon>
        <taxon>campanulids</taxon>
        <taxon>Asterales</taxon>
        <taxon>Asteraceae</taxon>
        <taxon>Asteroideae</taxon>
        <taxon>Heliantheae alliance</taxon>
        <taxon>Madieae</taxon>
        <taxon>Madiinae</taxon>
        <taxon>Deinandra</taxon>
    </lineage>
</organism>
<accession>A0AAP0H940</accession>
<keyword evidence="3" id="KW-1185">Reference proteome</keyword>
<dbReference type="GO" id="GO:0003746">
    <property type="term" value="F:translation elongation factor activity"/>
    <property type="evidence" value="ECO:0007669"/>
    <property type="project" value="TreeGrafter"/>
</dbReference>
<evidence type="ECO:0000313" key="2">
    <source>
        <dbReference type="EMBL" id="KAK9077789.1"/>
    </source>
</evidence>
<dbReference type="Proteomes" id="UP001408789">
    <property type="component" value="Unassembled WGS sequence"/>
</dbReference>
<dbReference type="InterPro" id="IPR000795">
    <property type="entry name" value="T_Tr_GTP-bd_dom"/>
</dbReference>
<dbReference type="AlphaFoldDB" id="A0AAP0H940"/>
<dbReference type="PANTHER" id="PTHR43721:SF5">
    <property type="entry name" value="ELONGATION FACTOR TU, CHLOROPLASTIC"/>
    <property type="match status" value="1"/>
</dbReference>
<dbReference type="EMBL" id="JBCNJP010000007">
    <property type="protein sequence ID" value="KAK9077789.1"/>
    <property type="molecule type" value="Genomic_DNA"/>
</dbReference>
<dbReference type="Gene3D" id="3.40.50.300">
    <property type="entry name" value="P-loop containing nucleotide triphosphate hydrolases"/>
    <property type="match status" value="1"/>
</dbReference>
<gene>
    <name evidence="2" type="ORF">SSX86_006127</name>
</gene>
<protein>
    <recommendedName>
        <fullName evidence="1">Tr-type G domain-containing protein</fullName>
    </recommendedName>
</protein>
<dbReference type="PANTHER" id="PTHR43721">
    <property type="entry name" value="ELONGATION FACTOR TU-RELATED"/>
    <property type="match status" value="1"/>
</dbReference>
<dbReference type="GO" id="GO:0003924">
    <property type="term" value="F:GTPase activity"/>
    <property type="evidence" value="ECO:0007669"/>
    <property type="project" value="InterPro"/>
</dbReference>
<feature type="domain" description="Tr-type G" evidence="1">
    <location>
        <begin position="1"/>
        <end position="56"/>
    </location>
</feature>
<dbReference type="GO" id="GO:0070125">
    <property type="term" value="P:mitochondrial translational elongation"/>
    <property type="evidence" value="ECO:0007669"/>
    <property type="project" value="TreeGrafter"/>
</dbReference>
<name>A0AAP0H940_9ASTR</name>
<dbReference type="GO" id="GO:0005525">
    <property type="term" value="F:GTP binding"/>
    <property type="evidence" value="ECO:0007669"/>
    <property type="project" value="InterPro"/>
</dbReference>
<reference evidence="2 3" key="1">
    <citation type="submission" date="2024-04" db="EMBL/GenBank/DDBJ databases">
        <title>The reference genome of an endangered Asteraceae, Deinandra increscens subsp. villosa, native to the Central Coast of California.</title>
        <authorList>
            <person name="Guilliams M."/>
            <person name="Hasenstab-Lehman K."/>
            <person name="Meyer R."/>
            <person name="Mcevoy S."/>
        </authorList>
    </citation>
    <scope>NUCLEOTIDE SEQUENCE [LARGE SCALE GENOMIC DNA]</scope>
    <source>
        <tissue evidence="2">Leaf</tissue>
    </source>
</reference>
<dbReference type="InterPro" id="IPR050055">
    <property type="entry name" value="EF-Tu_GTPase"/>
</dbReference>